<comment type="caution">
    <text evidence="4">The sequence shown here is derived from an EMBL/GenBank/DDBJ whole genome shotgun (WGS) entry which is preliminary data.</text>
</comment>
<name>A0A563DXQ1_9MICO</name>
<dbReference type="InterPro" id="IPR036779">
    <property type="entry name" value="LysM_dom_sf"/>
</dbReference>
<gene>
    <name evidence="4" type="ORF">FGL98_17205</name>
</gene>
<keyword evidence="5" id="KW-1185">Reference proteome</keyword>
<dbReference type="EMBL" id="VCQV01000027">
    <property type="protein sequence ID" value="TWP34454.1"/>
    <property type="molecule type" value="Genomic_DNA"/>
</dbReference>
<protein>
    <submittedName>
        <fullName evidence="4">LysM peptidoglycan-binding domain-containing protein</fullName>
    </submittedName>
</protein>
<proteinExistence type="predicted"/>
<evidence type="ECO:0000313" key="5">
    <source>
        <dbReference type="Proteomes" id="UP000320244"/>
    </source>
</evidence>
<feature type="domain" description="LysM" evidence="3">
    <location>
        <begin position="177"/>
        <end position="225"/>
    </location>
</feature>
<feature type="domain" description="LysM" evidence="3">
    <location>
        <begin position="239"/>
        <end position="292"/>
    </location>
</feature>
<evidence type="ECO:0000259" key="3">
    <source>
        <dbReference type="PROSITE" id="PS51782"/>
    </source>
</evidence>
<dbReference type="Gene3D" id="3.10.350.10">
    <property type="entry name" value="LysM domain"/>
    <property type="match status" value="2"/>
</dbReference>
<dbReference type="SMART" id="SM00257">
    <property type="entry name" value="LysM"/>
    <property type="match status" value="2"/>
</dbReference>
<reference evidence="4 5" key="2">
    <citation type="submission" date="2019-08" db="EMBL/GenBank/DDBJ databases">
        <title>Jejuicoccus antrihumi gen. nov., sp. nov., a new member of the family Dermacoccaceae isolated from a cave.</title>
        <authorList>
            <person name="Schumann P."/>
            <person name="Kim I.S."/>
        </authorList>
    </citation>
    <scope>NUCLEOTIDE SEQUENCE [LARGE SCALE GENOMIC DNA]</scope>
    <source>
        <strain evidence="4 5">C5-26</strain>
    </source>
</reference>
<organism evidence="4 5">
    <name type="scientific">Leekyejoonella antrihumi</name>
    <dbReference type="NCBI Taxonomy" id="1660198"/>
    <lineage>
        <taxon>Bacteria</taxon>
        <taxon>Bacillati</taxon>
        <taxon>Actinomycetota</taxon>
        <taxon>Actinomycetes</taxon>
        <taxon>Micrococcales</taxon>
        <taxon>Dermacoccaceae</taxon>
        <taxon>Leekyejoonella</taxon>
    </lineage>
</organism>
<feature type="transmembrane region" description="Helical" evidence="2">
    <location>
        <begin position="107"/>
        <end position="124"/>
    </location>
</feature>
<dbReference type="PROSITE" id="PS51782">
    <property type="entry name" value="LYSM"/>
    <property type="match status" value="2"/>
</dbReference>
<dbReference type="Pfam" id="PF01476">
    <property type="entry name" value="LysM"/>
    <property type="match status" value="2"/>
</dbReference>
<keyword evidence="2" id="KW-0472">Membrane</keyword>
<dbReference type="PANTHER" id="PTHR34700">
    <property type="entry name" value="POTASSIUM BINDING PROTEIN KBP"/>
    <property type="match status" value="1"/>
</dbReference>
<evidence type="ECO:0000313" key="4">
    <source>
        <dbReference type="EMBL" id="TWP34454.1"/>
    </source>
</evidence>
<dbReference type="RefSeq" id="WP_146318721.1">
    <property type="nucleotide sequence ID" value="NZ_VCQV01000027.1"/>
</dbReference>
<feature type="compositionally biased region" description="Low complexity" evidence="1">
    <location>
        <begin position="137"/>
        <end position="175"/>
    </location>
</feature>
<dbReference type="SUPFAM" id="SSF54106">
    <property type="entry name" value="LysM domain"/>
    <property type="match status" value="1"/>
</dbReference>
<dbReference type="AlphaFoldDB" id="A0A563DXQ1"/>
<accession>A0A563DXQ1</accession>
<keyword evidence="2" id="KW-1133">Transmembrane helix</keyword>
<dbReference type="Proteomes" id="UP000320244">
    <property type="component" value="Unassembled WGS sequence"/>
</dbReference>
<feature type="region of interest" description="Disordered" evidence="1">
    <location>
        <begin position="137"/>
        <end position="178"/>
    </location>
</feature>
<dbReference type="OrthoDB" id="8444614at2"/>
<reference evidence="4 5" key="1">
    <citation type="submission" date="2019-05" db="EMBL/GenBank/DDBJ databases">
        <authorList>
            <person name="Lee S.D."/>
        </authorList>
    </citation>
    <scope>NUCLEOTIDE SEQUENCE [LARGE SCALE GENOMIC DNA]</scope>
    <source>
        <strain evidence="4 5">C5-26</strain>
    </source>
</reference>
<dbReference type="InterPro" id="IPR018392">
    <property type="entry name" value="LysM"/>
</dbReference>
<dbReference type="InterPro" id="IPR052196">
    <property type="entry name" value="Bact_Kbp"/>
</dbReference>
<feature type="transmembrane region" description="Helical" evidence="2">
    <location>
        <begin position="56"/>
        <end position="79"/>
    </location>
</feature>
<feature type="region of interest" description="Disordered" evidence="1">
    <location>
        <begin position="271"/>
        <end position="371"/>
    </location>
</feature>
<dbReference type="CDD" id="cd00118">
    <property type="entry name" value="LysM"/>
    <property type="match status" value="2"/>
</dbReference>
<evidence type="ECO:0000256" key="2">
    <source>
        <dbReference type="SAM" id="Phobius"/>
    </source>
</evidence>
<keyword evidence="2" id="KW-0812">Transmembrane</keyword>
<sequence length="1109" mass="116266">MMRRIGILVRGLLSLAVLVGIIAGAPLAVTRAGLLPRHVPGPAGMWADLATRDQSGGVLVGVLLLVGALAWAGFTVAVIRELAAAMRTRGARAADPMRGLEWSARPAAALVGAVMLMVLTTVGPTTTVSAAPLPAAAGQPTVATGAPATPGAAPRPATARGAESSSPAPQPTTASDRVYVVRRHDTLWRIAQTQLGDPMRYPQIVALNPQIGPSLEISPGQRLTLPATTSTSTSGPADTVVTVREGDCLSTLAAAQGATWQALWAANADRDEPGGQRLANPNLIRPGWTLTVPSGHTVTHPRTHASTHVAAHAQQPPTPEGSTVGTAPAPGSTRRAPGATPGDRPDLPNTGHGHVVPSPAPTPSVTNADPMARRPRALGDEQTAVAHAQQAVPWGQVALGGAGVLLVGGLLRLLRTRRRQQLRHRRPGRAIALPPPDLTPVESAITHAAALAPVDVDAIDHTLRDLAAHYGTTGATLPQVAAAQIDGTDLLLHLAQSADLPEPWATRADHRRVWARTLSSPDEQDVPVGQPAPWPLLVVIGTAEDESAWLLNLEHFGVLNLTGHREFGRDFLRHVTAGLACHPWSDQVQVDCVGVGEELAAISPRIQSHTAADGPRAAASALRAAHVIAARAEQEDTDAATGRAQQLGDEAWPARAVIADPTDAEAIGRLAAYLHEHRSRTGAGLLAVGTDQSGDADRAEGTTLTIDGRRQLSVPSVGLTVTAVGLSGDEARGCAALLACSDNPDDRPMTADQNASGGWRAFADDAGAIRAEHVLPRHDPHPDAANDAGETTSLLEADDQAYVQEAATTTEDLAVLAPRVTEPVSRAIQDSDPQLDAEVTAWFDPDSTIARVAVLGPVHATTFGPRCEATGRKPYFTELLAYLASRGARGATVEEVADAFRIRPDRVRKIINVLRTWLADDPRTGEPYLPDARRSPAAQQRGTGVYQVVGVLYDADLLRRLRLRGQARGADGIGDLATALRLVTGEPFTGIRKGGGAWIGAGDRIDQHLVCAIIDVAHVVATDALQAGDPHRARAAGEIAALAAPHTDIPYLDIASALEAGGNREQAMKLLTELCNRTEEIDAVPAPLSDRSETIMTNHKWLTDTREAS</sequence>
<dbReference type="PANTHER" id="PTHR34700:SF4">
    <property type="entry name" value="PHAGE-LIKE ELEMENT PBSX PROTEIN XKDP"/>
    <property type="match status" value="1"/>
</dbReference>
<evidence type="ECO:0000256" key="1">
    <source>
        <dbReference type="SAM" id="MobiDB-lite"/>
    </source>
</evidence>